<sequence length="92" mass="11076">MKFENLNQENLEERSDGLSFSKFEKSNNSCQFFIVIELLQRIFQNQQEPNDLRESLIYLEQDLWMACANFEYLEEYCRDKIDNAYFQIELGG</sequence>
<organism evidence="1 2">
    <name type="scientific">Diversispora eburnea</name>
    <dbReference type="NCBI Taxonomy" id="1213867"/>
    <lineage>
        <taxon>Eukaryota</taxon>
        <taxon>Fungi</taxon>
        <taxon>Fungi incertae sedis</taxon>
        <taxon>Mucoromycota</taxon>
        <taxon>Glomeromycotina</taxon>
        <taxon>Glomeromycetes</taxon>
        <taxon>Diversisporales</taxon>
        <taxon>Diversisporaceae</taxon>
        <taxon>Diversispora</taxon>
    </lineage>
</organism>
<protein>
    <submittedName>
        <fullName evidence="1">2344_t:CDS:1</fullName>
    </submittedName>
</protein>
<evidence type="ECO:0000313" key="2">
    <source>
        <dbReference type="Proteomes" id="UP000789706"/>
    </source>
</evidence>
<comment type="caution">
    <text evidence="1">The sequence shown here is derived from an EMBL/GenBank/DDBJ whole genome shotgun (WGS) entry which is preliminary data.</text>
</comment>
<proteinExistence type="predicted"/>
<gene>
    <name evidence="1" type="ORF">DEBURN_LOCUS5981</name>
</gene>
<dbReference type="AlphaFoldDB" id="A0A9N9FEK9"/>
<dbReference type="EMBL" id="CAJVPK010000574">
    <property type="protein sequence ID" value="CAG8527645.1"/>
    <property type="molecule type" value="Genomic_DNA"/>
</dbReference>
<name>A0A9N9FEK9_9GLOM</name>
<reference evidence="1" key="1">
    <citation type="submission" date="2021-06" db="EMBL/GenBank/DDBJ databases">
        <authorList>
            <person name="Kallberg Y."/>
            <person name="Tangrot J."/>
            <person name="Rosling A."/>
        </authorList>
    </citation>
    <scope>NUCLEOTIDE SEQUENCE</scope>
    <source>
        <strain evidence="1">AZ414A</strain>
    </source>
</reference>
<evidence type="ECO:0000313" key="1">
    <source>
        <dbReference type="EMBL" id="CAG8527645.1"/>
    </source>
</evidence>
<accession>A0A9N9FEK9</accession>
<dbReference type="Proteomes" id="UP000789706">
    <property type="component" value="Unassembled WGS sequence"/>
</dbReference>
<keyword evidence="2" id="KW-1185">Reference proteome</keyword>